<evidence type="ECO:0000313" key="2">
    <source>
        <dbReference type="EMBL" id="MXV17240.1"/>
    </source>
</evidence>
<dbReference type="RefSeq" id="WP_160908235.1">
    <property type="nucleotide sequence ID" value="NZ_WVHS01000004.1"/>
</dbReference>
<feature type="region of interest" description="Disordered" evidence="1">
    <location>
        <begin position="38"/>
        <end position="57"/>
    </location>
</feature>
<evidence type="ECO:0000256" key="1">
    <source>
        <dbReference type="SAM" id="MobiDB-lite"/>
    </source>
</evidence>
<gene>
    <name evidence="2" type="ORF">GS398_18220</name>
</gene>
<comment type="caution">
    <text evidence="2">The sequence shown here is derived from an EMBL/GenBank/DDBJ whole genome shotgun (WGS) entry which is preliminary data.</text>
</comment>
<protein>
    <submittedName>
        <fullName evidence="2">Uncharacterized protein</fullName>
    </submittedName>
</protein>
<sequence length="71" mass="7668">MRDKTSSAGHPAKQLLLLSVIGIQVLLFTASTRFGQPGRRIKSTGLPGRQSTAPVKADTAKRIIYSSFPSR</sequence>
<evidence type="ECO:0000313" key="3">
    <source>
        <dbReference type="Proteomes" id="UP000451233"/>
    </source>
</evidence>
<organism evidence="2 3">
    <name type="scientific">Hufsiella ginkgonis</name>
    <dbReference type="NCBI Taxonomy" id="2695274"/>
    <lineage>
        <taxon>Bacteria</taxon>
        <taxon>Pseudomonadati</taxon>
        <taxon>Bacteroidota</taxon>
        <taxon>Sphingobacteriia</taxon>
        <taxon>Sphingobacteriales</taxon>
        <taxon>Sphingobacteriaceae</taxon>
        <taxon>Hufsiella</taxon>
    </lineage>
</organism>
<keyword evidence="3" id="KW-1185">Reference proteome</keyword>
<dbReference type="AlphaFoldDB" id="A0A7K1Y1V5"/>
<reference evidence="2 3" key="1">
    <citation type="submission" date="2019-11" db="EMBL/GenBank/DDBJ databases">
        <title>Pedobacter sp. HMF7056 Genome sequencing and assembly.</title>
        <authorList>
            <person name="Kang H."/>
            <person name="Kim H."/>
            <person name="Joh K."/>
        </authorList>
    </citation>
    <scope>NUCLEOTIDE SEQUENCE [LARGE SCALE GENOMIC DNA]</scope>
    <source>
        <strain evidence="2 3">HMF7056</strain>
    </source>
</reference>
<dbReference type="Proteomes" id="UP000451233">
    <property type="component" value="Unassembled WGS sequence"/>
</dbReference>
<name>A0A7K1Y1V5_9SPHI</name>
<dbReference type="EMBL" id="WVHS01000004">
    <property type="protein sequence ID" value="MXV17240.1"/>
    <property type="molecule type" value="Genomic_DNA"/>
</dbReference>
<proteinExistence type="predicted"/>
<accession>A0A7K1Y1V5</accession>